<name>A0A518K9K9_9BACT</name>
<dbReference type="AlphaFoldDB" id="A0A518K9K9"/>
<dbReference type="Proteomes" id="UP000316426">
    <property type="component" value="Chromosome"/>
</dbReference>
<gene>
    <name evidence="1" type="ORF">Spa11_26740</name>
</gene>
<dbReference type="InterPro" id="IPR032466">
    <property type="entry name" value="Metal_Hydrolase"/>
</dbReference>
<evidence type="ECO:0000313" key="1">
    <source>
        <dbReference type="EMBL" id="QDV74471.1"/>
    </source>
</evidence>
<reference evidence="1 2" key="1">
    <citation type="submission" date="2019-02" db="EMBL/GenBank/DDBJ databases">
        <title>Deep-cultivation of Planctomycetes and their phenomic and genomic characterization uncovers novel biology.</title>
        <authorList>
            <person name="Wiegand S."/>
            <person name="Jogler M."/>
            <person name="Boedeker C."/>
            <person name="Pinto D."/>
            <person name="Vollmers J."/>
            <person name="Rivas-Marin E."/>
            <person name="Kohn T."/>
            <person name="Peeters S.H."/>
            <person name="Heuer A."/>
            <person name="Rast P."/>
            <person name="Oberbeckmann S."/>
            <person name="Bunk B."/>
            <person name="Jeske O."/>
            <person name="Meyerdierks A."/>
            <person name="Storesund J.E."/>
            <person name="Kallscheuer N."/>
            <person name="Luecker S."/>
            <person name="Lage O.M."/>
            <person name="Pohl T."/>
            <person name="Merkel B.J."/>
            <person name="Hornburger P."/>
            <person name="Mueller R.-W."/>
            <person name="Bruemmer F."/>
            <person name="Labrenz M."/>
            <person name="Spormann A.M."/>
            <person name="Op den Camp H."/>
            <person name="Overmann J."/>
            <person name="Amann R."/>
            <person name="Jetten M.S.M."/>
            <person name="Mascher T."/>
            <person name="Medema M.H."/>
            <person name="Devos D.P."/>
            <person name="Kaster A.-K."/>
            <person name="Ovreas L."/>
            <person name="Rohde M."/>
            <person name="Galperin M.Y."/>
            <person name="Jogler C."/>
        </authorList>
    </citation>
    <scope>NUCLEOTIDE SEQUENCE [LARGE SCALE GENOMIC DNA]</scope>
    <source>
        <strain evidence="1 2">Spa11</strain>
    </source>
</reference>
<protein>
    <recommendedName>
        <fullName evidence="3">Glucuronate isomerase</fullName>
    </recommendedName>
</protein>
<dbReference type="KEGG" id="bmei:Spa11_26740"/>
<dbReference type="SUPFAM" id="SSF51556">
    <property type="entry name" value="Metallo-dependent hydrolases"/>
    <property type="match status" value="1"/>
</dbReference>
<sequence>MPMPASEIRLPNIAGPDLATAVEKAVAQAPVWDFHTHLYTPAFGTPMGRGVDHDPRGLMLWGIDELLTYHYLIAEVLREGAGEGLTPQRFYSLSKTEQADLIWRKLFVEATPLSEACRGVVTTLTRLGLDPGETTLDAYRKWFAEQSPDEQIDRVLEIAGVEKVTMTNDLFDGNERERWLADADLLRADSRFPTVLRFDALVTDWEHAVPRLQSWGYEVDQELSPRAIDEVRRMLEEWIARLRPVYCAMSLPPTWRFPGADEGARCLTDAILPACGEHGLPLALMIGVTRQINPEAKLAGDTVGAADVASVAHLCREFPHQRFLVTMLSRENQHELAVTARKFANLTPFGCWWFLNNPSLIDEITRMRLELLGPTFIPQHSDCRVLEQLIYKWDHSRRAIAAVLGDQYAKLADAGLPITDRMIERDAHRLLHGNVASLLSR</sequence>
<evidence type="ECO:0008006" key="3">
    <source>
        <dbReference type="Google" id="ProtNLM"/>
    </source>
</evidence>
<organism evidence="1 2">
    <name type="scientific">Botrimarina mediterranea</name>
    <dbReference type="NCBI Taxonomy" id="2528022"/>
    <lineage>
        <taxon>Bacteria</taxon>
        <taxon>Pseudomonadati</taxon>
        <taxon>Planctomycetota</taxon>
        <taxon>Planctomycetia</taxon>
        <taxon>Pirellulales</taxon>
        <taxon>Lacipirellulaceae</taxon>
        <taxon>Botrimarina</taxon>
    </lineage>
</organism>
<accession>A0A518K9K9</accession>
<keyword evidence="2" id="KW-1185">Reference proteome</keyword>
<dbReference type="Gene3D" id="1.10.2020.10">
    <property type="entry name" value="uronate isomerase, domain 2, chain A"/>
    <property type="match status" value="1"/>
</dbReference>
<proteinExistence type="predicted"/>
<evidence type="ECO:0000313" key="2">
    <source>
        <dbReference type="Proteomes" id="UP000316426"/>
    </source>
</evidence>
<dbReference type="Gene3D" id="3.20.20.140">
    <property type="entry name" value="Metal-dependent hydrolases"/>
    <property type="match status" value="1"/>
</dbReference>
<dbReference type="EMBL" id="CP036349">
    <property type="protein sequence ID" value="QDV74471.1"/>
    <property type="molecule type" value="Genomic_DNA"/>
</dbReference>